<dbReference type="InterPro" id="IPR012394">
    <property type="entry name" value="Aldehyde_DH_NAD(P)"/>
</dbReference>
<protein>
    <recommendedName>
        <fullName evidence="4">Aldehyde dehydrogenase</fullName>
    </recommendedName>
</protein>
<dbReference type="PANTHER" id="PTHR43570">
    <property type="entry name" value="ALDEHYDE DEHYDROGENASE"/>
    <property type="match status" value="1"/>
</dbReference>
<comment type="similarity">
    <text evidence="1 4 7">Belongs to the aldehyde dehydrogenase family.</text>
</comment>
<evidence type="ECO:0000256" key="6">
    <source>
        <dbReference type="PROSITE-ProRule" id="PRU10007"/>
    </source>
</evidence>
<accession>A0A2Z3JHU7</accession>
<dbReference type="InterPro" id="IPR016161">
    <property type="entry name" value="Ald_DH/histidinol_DH"/>
</dbReference>
<evidence type="ECO:0000313" key="10">
    <source>
        <dbReference type="Proteomes" id="UP000245368"/>
    </source>
</evidence>
<evidence type="ECO:0000256" key="2">
    <source>
        <dbReference type="ARBA" id="ARBA00023002"/>
    </source>
</evidence>
<dbReference type="GO" id="GO:0005737">
    <property type="term" value="C:cytoplasm"/>
    <property type="evidence" value="ECO:0007669"/>
    <property type="project" value="TreeGrafter"/>
</dbReference>
<evidence type="ECO:0000256" key="4">
    <source>
        <dbReference type="PIRNR" id="PIRNR036492"/>
    </source>
</evidence>
<evidence type="ECO:0000256" key="7">
    <source>
        <dbReference type="RuleBase" id="RU003345"/>
    </source>
</evidence>
<feature type="domain" description="Aldehyde dehydrogenase" evidence="8">
    <location>
        <begin position="8"/>
        <end position="423"/>
    </location>
</feature>
<reference evidence="9 10" key="1">
    <citation type="submission" date="2018-05" db="EMBL/GenBank/DDBJ databases">
        <title>Complete Genome Sequence of Deinococcus sp. strain 17bor-2.</title>
        <authorList>
            <person name="Srinivasan S."/>
        </authorList>
    </citation>
    <scope>NUCLEOTIDE SEQUENCE [LARGE SCALE GENOMIC DNA]</scope>
    <source>
        <strain evidence="9 10">17bor-2</strain>
    </source>
</reference>
<dbReference type="Gene3D" id="3.40.605.10">
    <property type="entry name" value="Aldehyde Dehydrogenase, Chain A, domain 1"/>
    <property type="match status" value="1"/>
</dbReference>
<dbReference type="InterPro" id="IPR016160">
    <property type="entry name" value="Ald_DH_CS_CYS"/>
</dbReference>
<dbReference type="OrthoDB" id="9762913at2"/>
<dbReference type="KEGG" id="dez:DKM44_06720"/>
<evidence type="ECO:0000256" key="1">
    <source>
        <dbReference type="ARBA" id="ARBA00009986"/>
    </source>
</evidence>
<dbReference type="EMBL" id="CP029494">
    <property type="protein sequence ID" value="AWN24525.1"/>
    <property type="molecule type" value="Genomic_DNA"/>
</dbReference>
<dbReference type="SUPFAM" id="SSF53720">
    <property type="entry name" value="ALDH-like"/>
    <property type="match status" value="1"/>
</dbReference>
<evidence type="ECO:0000259" key="8">
    <source>
        <dbReference type="Pfam" id="PF00171"/>
    </source>
</evidence>
<proteinExistence type="inferred from homology"/>
<dbReference type="GO" id="GO:0006081">
    <property type="term" value="P:aldehyde metabolic process"/>
    <property type="evidence" value="ECO:0007669"/>
    <property type="project" value="InterPro"/>
</dbReference>
<dbReference type="Proteomes" id="UP000245368">
    <property type="component" value="Chromosome"/>
</dbReference>
<dbReference type="Gene3D" id="3.40.309.10">
    <property type="entry name" value="Aldehyde Dehydrogenase, Chain A, domain 2"/>
    <property type="match status" value="1"/>
</dbReference>
<dbReference type="AlphaFoldDB" id="A0A2Z3JHU7"/>
<evidence type="ECO:0000313" key="9">
    <source>
        <dbReference type="EMBL" id="AWN24525.1"/>
    </source>
</evidence>
<dbReference type="PROSITE" id="PS00070">
    <property type="entry name" value="ALDEHYDE_DEHYDR_CYS"/>
    <property type="match status" value="1"/>
</dbReference>
<keyword evidence="10" id="KW-1185">Reference proteome</keyword>
<sequence>MAGRWTAAQTTVFERRELLRRLGEAVKSRRAELAEALRQDLGKSRAEAEIIELHPLLEELRFVRRHLGEWMRPRRVRGVINLGLGKSEVQPQARGVVLILGPSNLPVNLNLVPLIGALAAGNCVMLKPSEKAPATARALRRLLDGVFPPGLVSVVEGGPDVAEALLKLPFDHIFFTGSPAVGRKVLAAAAETLTSTTLELGGKSPALIDQGGDLPLAAERIAWGKFLNAGQSCIAPDYLMVHETLAGELMRDLVAAVERQYSGPRWQRHNPDYGRLIDSGSVARLRQATGLSVQAGARIEYGGVFDEAGRFVSPTLVSGVRPEMPLMQRELFGPVLPVLTYRHLDEALALLRSLEPPLALYLFGGGPETERRVQQETTSGGLVIGGTMIQFVHPHLPFGGVRHSGQGRYHGEYSFRTFSHERAVVREPAFSPVRSLYPPYGRVLPRLTAWGLRKISE</sequence>
<feature type="active site" evidence="5">
    <location>
        <position position="233"/>
    </location>
</feature>
<feature type="active site" evidence="5 6">
    <location>
        <position position="199"/>
    </location>
</feature>
<dbReference type="PIRSF" id="PIRSF036492">
    <property type="entry name" value="ALDH"/>
    <property type="match status" value="1"/>
</dbReference>
<dbReference type="InterPro" id="IPR016163">
    <property type="entry name" value="Ald_DH_C"/>
</dbReference>
<dbReference type="PROSITE" id="PS00687">
    <property type="entry name" value="ALDEHYDE_DEHYDR_GLU"/>
    <property type="match status" value="1"/>
</dbReference>
<dbReference type="InterPro" id="IPR029510">
    <property type="entry name" value="Ald_DH_CS_GLU"/>
</dbReference>
<evidence type="ECO:0000256" key="3">
    <source>
        <dbReference type="ARBA" id="ARBA00023027"/>
    </source>
</evidence>
<dbReference type="InterPro" id="IPR015590">
    <property type="entry name" value="Aldehyde_DH_dom"/>
</dbReference>
<gene>
    <name evidence="9" type="ORF">DKM44_06720</name>
</gene>
<dbReference type="Pfam" id="PF00171">
    <property type="entry name" value="Aldedh"/>
    <property type="match status" value="1"/>
</dbReference>
<dbReference type="PANTHER" id="PTHR43570:SF20">
    <property type="entry name" value="ALDEHYDE DEHYDROGENASE ALDX-RELATED"/>
    <property type="match status" value="1"/>
</dbReference>
<dbReference type="InterPro" id="IPR016162">
    <property type="entry name" value="Ald_DH_N"/>
</dbReference>
<organism evidence="9 10">
    <name type="scientific">Deinococcus irradiatisoli</name>
    <dbReference type="NCBI Taxonomy" id="2202254"/>
    <lineage>
        <taxon>Bacteria</taxon>
        <taxon>Thermotogati</taxon>
        <taxon>Deinococcota</taxon>
        <taxon>Deinococci</taxon>
        <taxon>Deinococcales</taxon>
        <taxon>Deinococcaceae</taxon>
        <taxon>Deinococcus</taxon>
    </lineage>
</organism>
<evidence type="ECO:0000256" key="5">
    <source>
        <dbReference type="PIRSR" id="PIRSR036492-1"/>
    </source>
</evidence>
<keyword evidence="3" id="KW-0520">NAD</keyword>
<dbReference type="GO" id="GO:0004029">
    <property type="term" value="F:aldehyde dehydrogenase (NAD+) activity"/>
    <property type="evidence" value="ECO:0007669"/>
    <property type="project" value="TreeGrafter"/>
</dbReference>
<name>A0A2Z3JHU7_9DEIO</name>
<keyword evidence="2 4" id="KW-0560">Oxidoreductase</keyword>